<reference evidence="1" key="1">
    <citation type="submission" date="2018-05" db="EMBL/GenBank/DDBJ databases">
        <authorList>
            <person name="Lanie J.A."/>
            <person name="Ng W.-L."/>
            <person name="Kazmierczak K.M."/>
            <person name="Andrzejewski T.M."/>
            <person name="Davidsen T.M."/>
            <person name="Wayne K.J."/>
            <person name="Tettelin H."/>
            <person name="Glass J.I."/>
            <person name="Rusch D."/>
            <person name="Podicherti R."/>
            <person name="Tsui H.-C.T."/>
            <person name="Winkler M.E."/>
        </authorList>
    </citation>
    <scope>NUCLEOTIDE SEQUENCE</scope>
</reference>
<evidence type="ECO:0000313" key="1">
    <source>
        <dbReference type="EMBL" id="SVD80875.1"/>
    </source>
</evidence>
<proteinExistence type="predicted"/>
<dbReference type="Gene3D" id="2.120.10.30">
    <property type="entry name" value="TolB, C-terminal domain"/>
    <property type="match status" value="1"/>
</dbReference>
<dbReference type="EMBL" id="UINC01174651">
    <property type="protein sequence ID" value="SVD80875.1"/>
    <property type="molecule type" value="Genomic_DNA"/>
</dbReference>
<protein>
    <recommendedName>
        <fullName evidence="2">Glucose/Sorbosone dehydrogenase domain-containing protein</fullName>
    </recommendedName>
</protein>
<sequence length="175" mass="19184">NNGDLWFTDTQVDGMGDETPPGEINKACGLGPDVWYGFPYYGGGNVRTGEYKDKQIPGKYKSKYCKPQVETIAHAADLGMMFYTGTMFPAKYKNAIFSAQHGSWNAVKPRGARVMVTFLDTKGNAAKTEVFADGWMTDIGTYLGRPVDVQQYVDGSLLVSDDKAGVVYRITYSGS</sequence>
<name>A0A382YDE6_9ZZZZ</name>
<dbReference type="InterPro" id="IPR011041">
    <property type="entry name" value="Quinoprot_gluc/sorb_DH_b-prop"/>
</dbReference>
<dbReference type="SUPFAM" id="SSF50952">
    <property type="entry name" value="Soluble quinoprotein glucose dehydrogenase"/>
    <property type="match status" value="1"/>
</dbReference>
<evidence type="ECO:0008006" key="2">
    <source>
        <dbReference type="Google" id="ProtNLM"/>
    </source>
</evidence>
<feature type="non-terminal residue" evidence="1">
    <location>
        <position position="1"/>
    </location>
</feature>
<dbReference type="InterPro" id="IPR011042">
    <property type="entry name" value="6-blade_b-propeller_TolB-like"/>
</dbReference>
<organism evidence="1">
    <name type="scientific">marine metagenome</name>
    <dbReference type="NCBI Taxonomy" id="408172"/>
    <lineage>
        <taxon>unclassified sequences</taxon>
        <taxon>metagenomes</taxon>
        <taxon>ecological metagenomes</taxon>
    </lineage>
</organism>
<gene>
    <name evidence="1" type="ORF">METZ01_LOCUS433729</name>
</gene>
<dbReference type="AlphaFoldDB" id="A0A382YDE6"/>
<accession>A0A382YDE6</accession>